<organism evidence="1 2">
    <name type="scientific">Ammoniphilus resinae</name>
    <dbReference type="NCBI Taxonomy" id="861532"/>
    <lineage>
        <taxon>Bacteria</taxon>
        <taxon>Bacillati</taxon>
        <taxon>Bacillota</taxon>
        <taxon>Bacilli</taxon>
        <taxon>Bacillales</taxon>
        <taxon>Paenibacillaceae</taxon>
        <taxon>Aneurinibacillus group</taxon>
        <taxon>Ammoniphilus</taxon>
    </lineage>
</organism>
<protein>
    <recommendedName>
        <fullName evidence="3">Motility protein</fullName>
    </recommendedName>
</protein>
<sequence length="69" mass="7545">MRPSDLMASQLTEIKQTLSLNLFKSAQATATAQAITMLDDFGQTQRVVEQQSIKPAPHPYAGQNIDLKG</sequence>
<evidence type="ECO:0000313" key="1">
    <source>
        <dbReference type="EMBL" id="MBP1931495.1"/>
    </source>
</evidence>
<evidence type="ECO:0008006" key="3">
    <source>
        <dbReference type="Google" id="ProtNLM"/>
    </source>
</evidence>
<gene>
    <name evidence="1" type="ORF">J2Z37_001496</name>
</gene>
<dbReference type="RefSeq" id="WP_209809592.1">
    <property type="nucleotide sequence ID" value="NZ_JAGGKT010000003.1"/>
</dbReference>
<dbReference type="EMBL" id="JAGGKT010000003">
    <property type="protein sequence ID" value="MBP1931495.1"/>
    <property type="molecule type" value="Genomic_DNA"/>
</dbReference>
<keyword evidence="2" id="KW-1185">Reference proteome</keyword>
<comment type="caution">
    <text evidence="1">The sequence shown here is derived from an EMBL/GenBank/DDBJ whole genome shotgun (WGS) entry which is preliminary data.</text>
</comment>
<evidence type="ECO:0000313" key="2">
    <source>
        <dbReference type="Proteomes" id="UP001519343"/>
    </source>
</evidence>
<name>A0ABS4GNP9_9BACL</name>
<dbReference type="Proteomes" id="UP001519343">
    <property type="component" value="Unassembled WGS sequence"/>
</dbReference>
<accession>A0ABS4GNP9</accession>
<reference evidence="1 2" key="1">
    <citation type="submission" date="2021-03" db="EMBL/GenBank/DDBJ databases">
        <title>Genomic Encyclopedia of Type Strains, Phase IV (KMG-IV): sequencing the most valuable type-strain genomes for metagenomic binning, comparative biology and taxonomic classification.</title>
        <authorList>
            <person name="Goeker M."/>
        </authorList>
    </citation>
    <scope>NUCLEOTIDE SEQUENCE [LARGE SCALE GENOMIC DNA]</scope>
    <source>
        <strain evidence="1 2">DSM 24738</strain>
    </source>
</reference>
<proteinExistence type="predicted"/>